<comment type="similarity">
    <text evidence="1 2">Belongs to the DegT/DnrJ/EryC1 family.</text>
</comment>
<evidence type="ECO:0000256" key="1">
    <source>
        <dbReference type="ARBA" id="ARBA00037999"/>
    </source>
</evidence>
<dbReference type="NCBIfam" id="TIGR02379">
    <property type="entry name" value="ECA_wecE"/>
    <property type="match status" value="1"/>
</dbReference>
<dbReference type="NCBIfam" id="NF008687">
    <property type="entry name" value="PRK11706.1"/>
    <property type="match status" value="1"/>
</dbReference>
<dbReference type="EC" id="2.6.1.59" evidence="3"/>
<dbReference type="Proteomes" id="UP001310692">
    <property type="component" value="Unassembled WGS sequence"/>
</dbReference>
<name>A0ABU7LUD3_9PROT</name>
<dbReference type="SUPFAM" id="SSF53383">
    <property type="entry name" value="PLP-dependent transferases"/>
    <property type="match status" value="1"/>
</dbReference>
<dbReference type="Gene3D" id="3.40.640.10">
    <property type="entry name" value="Type I PLP-dependent aspartate aminotransferase-like (Major domain)"/>
    <property type="match status" value="1"/>
</dbReference>
<keyword evidence="4" id="KW-1185">Reference proteome</keyword>
<sequence length="378" mass="40548">MTHLIPFNRPYLTGRELAGIERAQAAGVLSGNGAISRACEAMLEERTGTARTLLTHSCTGALEMAALLLDLQPGEEVIMPAYTYVSTANAIALRGAMPVFCDIRPDTLNIDETKIEALITPRTKAICVVHYAGVACEMDAILALGRIHGLAVIEDAAQGIEAGYKGRALGAMGDLGAFSFHETKNVTCGEGGALLINRPGLAARADIIHEKGTDRRAFERGETGRYCWQDIGSSFGLGELAAAFLQVQLEDAAAITQRRLALWARYHAAFGAFETAERLRRPVVPDGCTHNAHMYYLLLPPGRDRAAVLSALREHGVMAVFHYVPLDTAPAARRFAQPGPPLPVTADLAARLIRLPLWTGMGEAEQARVVEAVSDVLG</sequence>
<evidence type="ECO:0000313" key="4">
    <source>
        <dbReference type="Proteomes" id="UP001310692"/>
    </source>
</evidence>
<organism evidence="3 4">
    <name type="scientific">Hyphobacterium marinum</name>
    <dbReference type="NCBI Taxonomy" id="3116574"/>
    <lineage>
        <taxon>Bacteria</taxon>
        <taxon>Pseudomonadati</taxon>
        <taxon>Pseudomonadota</taxon>
        <taxon>Alphaproteobacteria</taxon>
        <taxon>Maricaulales</taxon>
        <taxon>Maricaulaceae</taxon>
        <taxon>Hyphobacterium</taxon>
    </lineage>
</organism>
<dbReference type="PANTHER" id="PTHR30244">
    <property type="entry name" value="TRANSAMINASE"/>
    <property type="match status" value="1"/>
</dbReference>
<dbReference type="Pfam" id="PF01041">
    <property type="entry name" value="DegT_DnrJ_EryC1"/>
    <property type="match status" value="1"/>
</dbReference>
<reference evidence="3 4" key="1">
    <citation type="submission" date="2024-01" db="EMBL/GenBank/DDBJ databases">
        <title>Hyphobacterium bacterium isolated from marine sediment.</title>
        <authorList>
            <person name="Zhao S."/>
        </authorList>
    </citation>
    <scope>NUCLEOTIDE SEQUENCE [LARGE SCALE GENOMIC DNA]</scope>
    <source>
        <strain evidence="3 4">Y60-23</strain>
    </source>
</reference>
<dbReference type="InterPro" id="IPR012749">
    <property type="entry name" value="WecE-like"/>
</dbReference>
<dbReference type="InterPro" id="IPR015421">
    <property type="entry name" value="PyrdxlP-dep_Trfase_major"/>
</dbReference>
<dbReference type="GO" id="GO:0019180">
    <property type="term" value="F:dTDP-4-amino-4,6-dideoxygalactose transaminase activity"/>
    <property type="evidence" value="ECO:0007669"/>
    <property type="project" value="UniProtKB-EC"/>
</dbReference>
<proteinExistence type="inferred from homology"/>
<protein>
    <submittedName>
        <fullName evidence="3">dTDP-4-amino-4,6-dideoxygalactose transaminase</fullName>
        <ecNumber evidence="3">2.6.1.59</ecNumber>
    </submittedName>
</protein>
<dbReference type="InterPro" id="IPR015422">
    <property type="entry name" value="PyrdxlP-dep_Trfase_small"/>
</dbReference>
<dbReference type="PIRSF" id="PIRSF000390">
    <property type="entry name" value="PLP_StrS"/>
    <property type="match status" value="1"/>
</dbReference>
<keyword evidence="3" id="KW-0032">Aminotransferase</keyword>
<dbReference type="CDD" id="cd00616">
    <property type="entry name" value="AHBA_syn"/>
    <property type="match status" value="1"/>
</dbReference>
<keyword evidence="2" id="KW-0663">Pyridoxal phosphate</keyword>
<dbReference type="PANTHER" id="PTHR30244:SF34">
    <property type="entry name" value="DTDP-4-AMINO-4,6-DIDEOXYGALACTOSE TRANSAMINASE"/>
    <property type="match status" value="1"/>
</dbReference>
<dbReference type="InterPro" id="IPR000653">
    <property type="entry name" value="DegT/StrS_aminotransferase"/>
</dbReference>
<comment type="caution">
    <text evidence="3">The sequence shown here is derived from an EMBL/GenBank/DDBJ whole genome shotgun (WGS) entry which is preliminary data.</text>
</comment>
<dbReference type="InterPro" id="IPR015424">
    <property type="entry name" value="PyrdxlP-dep_Trfase"/>
</dbReference>
<dbReference type="EMBL" id="JAZDRO010000001">
    <property type="protein sequence ID" value="MEE2565168.1"/>
    <property type="molecule type" value="Genomic_DNA"/>
</dbReference>
<dbReference type="RefSeq" id="WP_330194707.1">
    <property type="nucleotide sequence ID" value="NZ_JAZDRO010000001.1"/>
</dbReference>
<keyword evidence="3" id="KW-0808">Transferase</keyword>
<dbReference type="Gene3D" id="3.90.1150.10">
    <property type="entry name" value="Aspartate Aminotransferase, domain 1"/>
    <property type="match status" value="1"/>
</dbReference>
<gene>
    <name evidence="3" type="primary">rffA</name>
    <name evidence="3" type="synonym">fcnA</name>
    <name evidence="3" type="synonym">wecE</name>
    <name evidence="3" type="ORF">V0U35_00625</name>
</gene>
<evidence type="ECO:0000256" key="2">
    <source>
        <dbReference type="RuleBase" id="RU004508"/>
    </source>
</evidence>
<evidence type="ECO:0000313" key="3">
    <source>
        <dbReference type="EMBL" id="MEE2565168.1"/>
    </source>
</evidence>
<accession>A0ABU7LUD3</accession>